<reference evidence="2" key="1">
    <citation type="journal article" date="2019" name="Int. J. Syst. Evol. Microbiol.">
        <title>The Global Catalogue of Microorganisms (GCM) 10K type strain sequencing project: providing services to taxonomists for standard genome sequencing and annotation.</title>
        <authorList>
            <consortium name="The Broad Institute Genomics Platform"/>
            <consortium name="The Broad Institute Genome Sequencing Center for Infectious Disease"/>
            <person name="Wu L."/>
            <person name="Ma J."/>
        </authorList>
    </citation>
    <scope>NUCLEOTIDE SEQUENCE [LARGE SCALE GENOMIC DNA]</scope>
    <source>
        <strain evidence="2">JCM 17138</strain>
    </source>
</reference>
<evidence type="ECO:0000313" key="2">
    <source>
        <dbReference type="Proteomes" id="UP001501009"/>
    </source>
</evidence>
<protein>
    <submittedName>
        <fullName evidence="1">Uncharacterized protein</fullName>
    </submittedName>
</protein>
<comment type="caution">
    <text evidence="1">The sequence shown here is derived from an EMBL/GenBank/DDBJ whole genome shotgun (WGS) entry which is preliminary data.</text>
</comment>
<proteinExistence type="predicted"/>
<dbReference type="Proteomes" id="UP001501009">
    <property type="component" value="Unassembled WGS sequence"/>
</dbReference>
<accession>A0ABP7J5Q2</accession>
<keyword evidence="2" id="KW-1185">Reference proteome</keyword>
<sequence>MKVGGYVWLRGHGSKPLRDTHGEAIAFRVTDSKALVGHGTWYQVRTAHRAAQDIFGGWHTGLALIPVSLAELAEGPRQ</sequence>
<organism evidence="1 2">
    <name type="scientific">Streptomyces coacervatus</name>
    <dbReference type="NCBI Taxonomy" id="647381"/>
    <lineage>
        <taxon>Bacteria</taxon>
        <taxon>Bacillati</taxon>
        <taxon>Actinomycetota</taxon>
        <taxon>Actinomycetes</taxon>
        <taxon>Kitasatosporales</taxon>
        <taxon>Streptomycetaceae</taxon>
        <taxon>Streptomyces</taxon>
    </lineage>
</organism>
<dbReference type="EMBL" id="BAABDE010000031">
    <property type="protein sequence ID" value="GAA3835560.1"/>
    <property type="molecule type" value="Genomic_DNA"/>
</dbReference>
<evidence type="ECO:0000313" key="1">
    <source>
        <dbReference type="EMBL" id="GAA3835560.1"/>
    </source>
</evidence>
<name>A0ABP7J5Q2_9ACTN</name>
<dbReference type="RefSeq" id="WP_275775930.1">
    <property type="nucleotide sequence ID" value="NZ_BAABDE010000031.1"/>
</dbReference>
<gene>
    <name evidence="1" type="ORF">GCM10022403_080360</name>
</gene>